<dbReference type="InParanoid" id="A0A061DJM9"/>
<dbReference type="EMBL" id="CM001879">
    <property type="protein sequence ID" value="EOX92909.1"/>
    <property type="molecule type" value="Genomic_DNA"/>
</dbReference>
<dbReference type="Proteomes" id="UP000026915">
    <property type="component" value="Chromosome 1"/>
</dbReference>
<dbReference type="InterPro" id="IPR017451">
    <property type="entry name" value="F-box-assoc_interact_dom"/>
</dbReference>
<dbReference type="CDD" id="cd22157">
    <property type="entry name" value="F-box_AtFBW1-like"/>
    <property type="match status" value="1"/>
</dbReference>
<dbReference type="PANTHER" id="PTHR31672:SF10">
    <property type="entry name" value="F-BOX DOMAIN-CONTAINING PROTEIN"/>
    <property type="match status" value="1"/>
</dbReference>
<dbReference type="InterPro" id="IPR050796">
    <property type="entry name" value="SCF_F-box_component"/>
</dbReference>
<dbReference type="eggNOG" id="ENOG502S2YF">
    <property type="taxonomic scope" value="Eukaryota"/>
</dbReference>
<dbReference type="Gramene" id="EOX92909">
    <property type="protein sequence ID" value="EOX92909"/>
    <property type="gene ID" value="TCM_001772"/>
</dbReference>
<feature type="domain" description="F-box" evidence="1">
    <location>
        <begin position="1"/>
        <end position="46"/>
    </location>
</feature>
<dbReference type="OMA" id="HEMILPR"/>
<sequence length="381" mass="43329">MKEKLPLEIVENIFTRLPVKSLLRFRCVCKSCNSFIKSSNFIAAHLSQSIVATKNRALLLLSYGPQRNNKIHTTTKETVIKVQDLDSSFSHCRLIGCCHGLICLTGRQRFGGFVFIIWNPLIRKSVTFTEPDNYFGSCFISNGFGFDSRTNDYKAVSIVQFAHKAPVSPVVRIYSLNAGSWKDISERAPTCKMIEINWTQPFVKGAIHWLASRREGNNSSSDYHMILSLDMNDEAFHEMILPRSLAHGYSPQEIHVSAFQDSIALLHFFNTKYLSIWVIKEYGVAESWIKNLVVDLEINMPHNVSRLLSFRSNGELLLEIDDGEVILYEPETESKQISFLRLLGDQDYRFLDSYNESLLLLDINSNVASPSVTNEEEHTGS</sequence>
<evidence type="ECO:0000313" key="3">
    <source>
        <dbReference type="Proteomes" id="UP000026915"/>
    </source>
</evidence>
<dbReference type="SMART" id="SM00256">
    <property type="entry name" value="FBOX"/>
    <property type="match status" value="1"/>
</dbReference>
<dbReference type="Pfam" id="PF07734">
    <property type="entry name" value="FBA_1"/>
    <property type="match status" value="1"/>
</dbReference>
<dbReference type="InterPro" id="IPR036047">
    <property type="entry name" value="F-box-like_dom_sf"/>
</dbReference>
<organism evidence="2 3">
    <name type="scientific">Theobroma cacao</name>
    <name type="common">Cacao</name>
    <name type="synonym">Cocoa</name>
    <dbReference type="NCBI Taxonomy" id="3641"/>
    <lineage>
        <taxon>Eukaryota</taxon>
        <taxon>Viridiplantae</taxon>
        <taxon>Streptophyta</taxon>
        <taxon>Embryophyta</taxon>
        <taxon>Tracheophyta</taxon>
        <taxon>Spermatophyta</taxon>
        <taxon>Magnoliopsida</taxon>
        <taxon>eudicotyledons</taxon>
        <taxon>Gunneridae</taxon>
        <taxon>Pentapetalae</taxon>
        <taxon>rosids</taxon>
        <taxon>malvids</taxon>
        <taxon>Malvales</taxon>
        <taxon>Malvaceae</taxon>
        <taxon>Byttnerioideae</taxon>
        <taxon>Theobroma</taxon>
    </lineage>
</organism>
<dbReference type="AlphaFoldDB" id="A0A061DJM9"/>
<protein>
    <submittedName>
        <fullName evidence="2">F-box and associated interaction domains-containing-like protein</fullName>
    </submittedName>
</protein>
<dbReference type="NCBIfam" id="TIGR01640">
    <property type="entry name" value="F_box_assoc_1"/>
    <property type="match status" value="1"/>
</dbReference>
<dbReference type="InterPro" id="IPR006527">
    <property type="entry name" value="F-box-assoc_dom_typ1"/>
</dbReference>
<evidence type="ECO:0000313" key="2">
    <source>
        <dbReference type="EMBL" id="EOX92909.1"/>
    </source>
</evidence>
<dbReference type="PROSITE" id="PS50181">
    <property type="entry name" value="FBOX"/>
    <property type="match status" value="1"/>
</dbReference>
<dbReference type="SUPFAM" id="SSF81383">
    <property type="entry name" value="F-box domain"/>
    <property type="match status" value="1"/>
</dbReference>
<gene>
    <name evidence="2" type="ORF">TCM_001772</name>
</gene>
<dbReference type="Gene3D" id="1.20.1280.50">
    <property type="match status" value="1"/>
</dbReference>
<dbReference type="STRING" id="3641.A0A061DJM9"/>
<dbReference type="Pfam" id="PF00646">
    <property type="entry name" value="F-box"/>
    <property type="match status" value="1"/>
</dbReference>
<evidence type="ECO:0000259" key="1">
    <source>
        <dbReference type="PROSITE" id="PS50181"/>
    </source>
</evidence>
<reference evidence="2 3" key="1">
    <citation type="journal article" date="2013" name="Genome Biol.">
        <title>The genome sequence of the most widely cultivated cacao type and its use to identify candidate genes regulating pod color.</title>
        <authorList>
            <person name="Motamayor J.C."/>
            <person name="Mockaitis K."/>
            <person name="Schmutz J."/>
            <person name="Haiminen N."/>
            <person name="Iii D.L."/>
            <person name="Cornejo O."/>
            <person name="Findley S.D."/>
            <person name="Zheng P."/>
            <person name="Utro F."/>
            <person name="Royaert S."/>
            <person name="Saski C."/>
            <person name="Jenkins J."/>
            <person name="Podicheti R."/>
            <person name="Zhao M."/>
            <person name="Scheffler B.E."/>
            <person name="Stack J.C."/>
            <person name="Feltus F.A."/>
            <person name="Mustiga G.M."/>
            <person name="Amores F."/>
            <person name="Phillips W."/>
            <person name="Marelli J.P."/>
            <person name="May G.D."/>
            <person name="Shapiro H."/>
            <person name="Ma J."/>
            <person name="Bustamante C.D."/>
            <person name="Schnell R.J."/>
            <person name="Main D."/>
            <person name="Gilbert D."/>
            <person name="Parida L."/>
            <person name="Kuhn D.N."/>
        </authorList>
    </citation>
    <scope>NUCLEOTIDE SEQUENCE [LARGE SCALE GENOMIC DNA]</scope>
    <source>
        <strain evidence="3">cv. Matina 1-6</strain>
    </source>
</reference>
<proteinExistence type="predicted"/>
<keyword evidence="3" id="KW-1185">Reference proteome</keyword>
<name>A0A061DJM9_THECC</name>
<dbReference type="PANTHER" id="PTHR31672">
    <property type="entry name" value="BNACNNG10540D PROTEIN"/>
    <property type="match status" value="1"/>
</dbReference>
<accession>A0A061DJM9</accession>
<dbReference type="HOGENOM" id="CLU_027176_1_4_1"/>
<dbReference type="InterPro" id="IPR001810">
    <property type="entry name" value="F-box_dom"/>
</dbReference>